<sequence>MRDVDVRFYISILWRRLPYILAITISALAVSVLVARILPPVYRASAKILVEAPQIPADLARSTVPTNAVDQFQIIRQQITTREYLLALADKLDLYGNKLSGEKRSGDEELSSEDIVEDMRSRITFEQLETLSANTGASIFDVSFAAGEPVLAAKTVNELVAMILRSNQRQRTDRAGDTLRFFDREVARLGSDLNRLEADLLKFKSENKDTLPESLDFRRRQQISQQERLILLEREEAALRSRRSSLMDAYATGALSVDSGPVTPEQQMLQDLNRALAEQLAIFSEKSPNIIALRARIASLQRGLPSSQAMDTSGSKKALSGLDLQLSDVDQRLVVISQEKASITQNIADLTRSIVATPASETALNSLERNRLNVQTQYNAAIARRAEALIGEQIELRSDGGRLSLLEPASPPQSPVGPNRRRIVGIGGAAGIGLSLALVALLEILNRTVRRPSELAQLLQYQPLATIPHIATPAELRAAGRKRRVARGIAAALVAAGIPGTLATIHYYYSPIELVFENFISN</sequence>
<evidence type="ECO:0000256" key="5">
    <source>
        <dbReference type="ARBA" id="ARBA00023136"/>
    </source>
</evidence>
<accession>A0A6N7LFD0</accession>
<keyword evidence="4 7" id="KW-1133">Transmembrane helix</keyword>
<proteinExistence type="predicted"/>
<dbReference type="OrthoDB" id="8114194at2"/>
<feature type="coiled-coil region" evidence="6">
    <location>
        <begin position="179"/>
        <end position="206"/>
    </location>
</feature>
<gene>
    <name evidence="9" type="ORF">GHK62_17820</name>
</gene>
<dbReference type="EMBL" id="WITC01000066">
    <property type="protein sequence ID" value="MQX16563.1"/>
    <property type="molecule type" value="Genomic_DNA"/>
</dbReference>
<keyword evidence="10" id="KW-1185">Reference proteome</keyword>
<dbReference type="PANTHER" id="PTHR32309:SF31">
    <property type="entry name" value="CAPSULAR EXOPOLYSACCHARIDE FAMILY"/>
    <property type="match status" value="1"/>
</dbReference>
<reference evidence="9 10" key="1">
    <citation type="journal article" date="2013" name="Genome Biol.">
        <title>Comparative genomics of the core and accessory genomes of 48 Sinorhizobium strains comprising five genospecies.</title>
        <authorList>
            <person name="Sugawara M."/>
            <person name="Epstein B."/>
            <person name="Badgley B.D."/>
            <person name="Unno T."/>
            <person name="Xu L."/>
            <person name="Reese J."/>
            <person name="Gyaneshwar P."/>
            <person name="Denny R."/>
            <person name="Mudge J."/>
            <person name="Bharti A.K."/>
            <person name="Farmer A.D."/>
            <person name="May G.D."/>
            <person name="Woodward J.E."/>
            <person name="Medigue C."/>
            <person name="Vallenet D."/>
            <person name="Lajus A."/>
            <person name="Rouy Z."/>
            <person name="Martinez-Vaz B."/>
            <person name="Tiffin P."/>
            <person name="Young N.D."/>
            <person name="Sadowsky M.J."/>
        </authorList>
    </citation>
    <scope>NUCLEOTIDE SEQUENCE [LARGE SCALE GENOMIC DNA]</scope>
    <source>
        <strain evidence="9 10">USDA4894</strain>
    </source>
</reference>
<dbReference type="InterPro" id="IPR003856">
    <property type="entry name" value="LPS_length_determ_N"/>
</dbReference>
<feature type="domain" description="Polysaccharide chain length determinant N-terminal" evidence="8">
    <location>
        <begin position="3"/>
        <end position="90"/>
    </location>
</feature>
<keyword evidence="6" id="KW-0175">Coiled coil</keyword>
<comment type="caution">
    <text evidence="9">The sequence shown here is derived from an EMBL/GenBank/DDBJ whole genome shotgun (WGS) entry which is preliminary data.</text>
</comment>
<comment type="subcellular location">
    <subcellularLocation>
        <location evidence="1">Cell membrane</location>
        <topology evidence="1">Multi-pass membrane protein</topology>
    </subcellularLocation>
</comment>
<evidence type="ECO:0000256" key="3">
    <source>
        <dbReference type="ARBA" id="ARBA00022692"/>
    </source>
</evidence>
<dbReference type="InterPro" id="IPR050445">
    <property type="entry name" value="Bact_polysacc_biosynth/exp"/>
</dbReference>
<feature type="transmembrane region" description="Helical" evidence="7">
    <location>
        <begin position="423"/>
        <end position="445"/>
    </location>
</feature>
<evidence type="ECO:0000256" key="4">
    <source>
        <dbReference type="ARBA" id="ARBA00022989"/>
    </source>
</evidence>
<evidence type="ECO:0000256" key="6">
    <source>
        <dbReference type="SAM" id="Coils"/>
    </source>
</evidence>
<dbReference type="AlphaFoldDB" id="A0A6N7LFD0"/>
<feature type="transmembrane region" description="Helical" evidence="7">
    <location>
        <begin position="17"/>
        <end position="38"/>
    </location>
</feature>
<dbReference type="RefSeq" id="WP_153440491.1">
    <property type="nucleotide sequence ID" value="NZ_JACIGA010000008.1"/>
</dbReference>
<evidence type="ECO:0000259" key="8">
    <source>
        <dbReference type="Pfam" id="PF02706"/>
    </source>
</evidence>
<dbReference type="GO" id="GO:0005886">
    <property type="term" value="C:plasma membrane"/>
    <property type="evidence" value="ECO:0007669"/>
    <property type="project" value="UniProtKB-SubCell"/>
</dbReference>
<evidence type="ECO:0000256" key="1">
    <source>
        <dbReference type="ARBA" id="ARBA00004651"/>
    </source>
</evidence>
<dbReference type="Proteomes" id="UP000439983">
    <property type="component" value="Unassembled WGS sequence"/>
</dbReference>
<feature type="transmembrane region" description="Helical" evidence="7">
    <location>
        <begin position="489"/>
        <end position="509"/>
    </location>
</feature>
<evidence type="ECO:0000256" key="7">
    <source>
        <dbReference type="SAM" id="Phobius"/>
    </source>
</evidence>
<organism evidence="9 10">
    <name type="scientific">Sinorhizobium terangae</name>
    <dbReference type="NCBI Taxonomy" id="110322"/>
    <lineage>
        <taxon>Bacteria</taxon>
        <taxon>Pseudomonadati</taxon>
        <taxon>Pseudomonadota</taxon>
        <taxon>Alphaproteobacteria</taxon>
        <taxon>Hyphomicrobiales</taxon>
        <taxon>Rhizobiaceae</taxon>
        <taxon>Sinorhizobium/Ensifer group</taxon>
        <taxon>Sinorhizobium</taxon>
    </lineage>
</organism>
<keyword evidence="3 7" id="KW-0812">Transmembrane</keyword>
<evidence type="ECO:0000313" key="9">
    <source>
        <dbReference type="EMBL" id="MQX16563.1"/>
    </source>
</evidence>
<dbReference type="Pfam" id="PF02706">
    <property type="entry name" value="Wzz"/>
    <property type="match status" value="1"/>
</dbReference>
<dbReference type="PANTHER" id="PTHR32309">
    <property type="entry name" value="TYROSINE-PROTEIN KINASE"/>
    <property type="match status" value="1"/>
</dbReference>
<evidence type="ECO:0000256" key="2">
    <source>
        <dbReference type="ARBA" id="ARBA00022475"/>
    </source>
</evidence>
<keyword evidence="2" id="KW-1003">Cell membrane</keyword>
<evidence type="ECO:0000313" key="10">
    <source>
        <dbReference type="Proteomes" id="UP000439983"/>
    </source>
</evidence>
<keyword evidence="5 7" id="KW-0472">Membrane</keyword>
<protein>
    <submittedName>
        <fullName evidence="9">Lipopolysaccharide biosynthesis protein</fullName>
    </submittedName>
</protein>
<name>A0A6N7LFD0_SINTE</name>